<feature type="compositionally biased region" description="Acidic residues" evidence="1">
    <location>
        <begin position="38"/>
        <end position="48"/>
    </location>
</feature>
<evidence type="ECO:0000256" key="1">
    <source>
        <dbReference type="SAM" id="MobiDB-lite"/>
    </source>
</evidence>
<reference evidence="2 3" key="1">
    <citation type="submission" date="2015-07" db="EMBL/GenBank/DDBJ databases">
        <authorList>
            <person name="Noorani M."/>
        </authorList>
    </citation>
    <scope>NUCLEOTIDE SEQUENCE [LARGE SCALE GENOMIC DNA]</scope>
    <source>
        <strain evidence="2">BBA 69670</strain>
    </source>
</reference>
<evidence type="ECO:0000313" key="2">
    <source>
        <dbReference type="EMBL" id="CUA73514.1"/>
    </source>
</evidence>
<protein>
    <submittedName>
        <fullName evidence="2">Uncharacterized protein</fullName>
    </submittedName>
</protein>
<accession>A0A0K6G4R5</accession>
<sequence length="119" mass="13358">MSNDEGPLAGLEPIDQSTDDQEITNDELTTNQGTNYDLAEDHEEPSEDTWEEMRRDYEAMLEQMAHFRGIIQHREQLDTSATLGGSGSRHRVPDSVAYATPVARGQATFNNPPPQPPRY</sequence>
<organism evidence="2 3">
    <name type="scientific">Rhizoctonia solani</name>
    <dbReference type="NCBI Taxonomy" id="456999"/>
    <lineage>
        <taxon>Eukaryota</taxon>
        <taxon>Fungi</taxon>
        <taxon>Dikarya</taxon>
        <taxon>Basidiomycota</taxon>
        <taxon>Agaricomycotina</taxon>
        <taxon>Agaricomycetes</taxon>
        <taxon>Cantharellales</taxon>
        <taxon>Ceratobasidiaceae</taxon>
        <taxon>Rhizoctonia</taxon>
    </lineage>
</organism>
<dbReference type="AlphaFoldDB" id="A0A0K6G4R5"/>
<evidence type="ECO:0000313" key="3">
    <source>
        <dbReference type="Proteomes" id="UP000044841"/>
    </source>
</evidence>
<dbReference type="EMBL" id="CYGV01001392">
    <property type="protein sequence ID" value="CUA73514.1"/>
    <property type="molecule type" value="Genomic_DNA"/>
</dbReference>
<gene>
    <name evidence="2" type="ORF">RSOLAG22IIIB_10856</name>
</gene>
<dbReference type="Proteomes" id="UP000044841">
    <property type="component" value="Unassembled WGS sequence"/>
</dbReference>
<proteinExistence type="predicted"/>
<feature type="compositionally biased region" description="Polar residues" evidence="1">
    <location>
        <begin position="26"/>
        <end position="35"/>
    </location>
</feature>
<name>A0A0K6G4R5_9AGAM</name>
<feature type="region of interest" description="Disordered" evidence="1">
    <location>
        <begin position="1"/>
        <end position="48"/>
    </location>
</feature>
<keyword evidence="3" id="KW-1185">Reference proteome</keyword>